<dbReference type="PANTHER" id="PTHR48101">
    <property type="entry name" value="METHYLMALONYL-COA MUTASE, MITOCHONDRIAL-RELATED"/>
    <property type="match status" value="1"/>
</dbReference>
<dbReference type="InterPro" id="IPR016176">
    <property type="entry name" value="Cbl-dep_enz_cat"/>
</dbReference>
<reference evidence="3" key="1">
    <citation type="submission" date="2016-11" db="EMBL/GenBank/DDBJ databases">
        <authorList>
            <person name="Varghese N."/>
            <person name="Submissions S."/>
        </authorList>
    </citation>
    <scope>NUCLEOTIDE SEQUENCE [LARGE SCALE GENOMIC DNA]</scope>
    <source>
        <strain evidence="3">DSM 15292</strain>
    </source>
</reference>
<evidence type="ECO:0000259" key="1">
    <source>
        <dbReference type="Pfam" id="PF01642"/>
    </source>
</evidence>
<keyword evidence="3" id="KW-1185">Reference proteome</keyword>
<dbReference type="GO" id="GO:0016866">
    <property type="term" value="F:intramolecular transferase activity"/>
    <property type="evidence" value="ECO:0007669"/>
    <property type="project" value="InterPro"/>
</dbReference>
<dbReference type="EMBL" id="FSRC01000001">
    <property type="protein sequence ID" value="SIN65658.1"/>
    <property type="molecule type" value="Genomic_DNA"/>
</dbReference>
<protein>
    <submittedName>
        <fullName evidence="2">Heterodimeric methylmalonyl-CoA mutase small subunit</fullName>
    </submittedName>
</protein>
<dbReference type="SUPFAM" id="SSF51703">
    <property type="entry name" value="Cobalamin (vitamin B12)-dependent enzymes"/>
    <property type="match status" value="1"/>
</dbReference>
<feature type="domain" description="Methylmalonyl-CoA mutase alpha/beta chain catalytic" evidence="1">
    <location>
        <begin position="197"/>
        <end position="444"/>
    </location>
</feature>
<dbReference type="Pfam" id="PF01642">
    <property type="entry name" value="MM_CoA_mutase"/>
    <property type="match status" value="1"/>
</dbReference>
<dbReference type="Gene3D" id="3.20.20.240">
    <property type="entry name" value="Methylmalonyl-CoA mutase"/>
    <property type="match status" value="1"/>
</dbReference>
<dbReference type="PANTHER" id="PTHR48101:SF1">
    <property type="entry name" value="METHYLMALONYL-COA MUTASE, LARGE SUBUNIT"/>
    <property type="match status" value="1"/>
</dbReference>
<dbReference type="GO" id="GO:0031419">
    <property type="term" value="F:cobalamin binding"/>
    <property type="evidence" value="ECO:0007669"/>
    <property type="project" value="InterPro"/>
</dbReference>
<proteinExistence type="predicted"/>
<name>A0A1N6D4B1_9BACT</name>
<evidence type="ECO:0000313" key="3">
    <source>
        <dbReference type="Proteomes" id="UP000185221"/>
    </source>
</evidence>
<dbReference type="OrthoDB" id="9762378at2"/>
<organism evidence="2 3">
    <name type="scientific">Algoriphagus halophilus</name>
    <dbReference type="NCBI Taxonomy" id="226505"/>
    <lineage>
        <taxon>Bacteria</taxon>
        <taxon>Pseudomonadati</taxon>
        <taxon>Bacteroidota</taxon>
        <taxon>Cytophagia</taxon>
        <taxon>Cytophagales</taxon>
        <taxon>Cyclobacteriaceae</taxon>
        <taxon>Algoriphagus</taxon>
    </lineage>
</organism>
<evidence type="ECO:0000313" key="2">
    <source>
        <dbReference type="EMBL" id="SIN65658.1"/>
    </source>
</evidence>
<dbReference type="RefSeq" id="WP_074222973.1">
    <property type="nucleotide sequence ID" value="NZ_FSRC01000001.1"/>
</dbReference>
<dbReference type="AlphaFoldDB" id="A0A1N6D4B1"/>
<gene>
    <name evidence="2" type="ORF">SAMN05444394_0186</name>
</gene>
<accession>A0A1N6D4B1</accession>
<dbReference type="Proteomes" id="UP000185221">
    <property type="component" value="Unassembled WGS sequence"/>
</dbReference>
<dbReference type="InterPro" id="IPR006099">
    <property type="entry name" value="MeMalonylCoA_mutase_a/b_cat"/>
</dbReference>
<dbReference type="STRING" id="226505.SAMN05444394_0186"/>
<sequence length="468" mass="53625">MIKESFYNFLDVTKEQWVEQVKKDLKGKDFKQTLIHKVWNEVEVLPFYCPEDIAKPISAIRFHEEAKLPGFSPRIWNNAVSFYPTDDKDCNQEILSVLQQGADAIIIHLRGTENLHEILKGVMTEFIQLYFVPLSSPRILFNQIMDWIESLHVKPGMLQGAILWSPTSDLIKRNGDFQENIKLGAEMIGKLSAFRDFYPMTLNFSMYEDSGANGIQQSFLGLAEMVEMMDAFIKEAVSTAMLFDNMAVYCSVGELFFPEIAKLKAIRILLQELAFNLGQEISPASLHFIISSSTWSKSLMDQNSNLIRQTYEAMSAIFGGADTLWVRPALGEKASELEKRMARNVSNILKEESYLDKVMDPAAGSYYIDSLVENLRKKILEELRNLEEKGGWLKNFKSRQIQEIVRKERSLIQESYVTQEKIKVGANKYEEKDDSAGKISFEKIVEESHELKPSRATYLLEKKTLNQS</sequence>